<dbReference type="PANTHER" id="PTHR36509:SF2">
    <property type="entry name" value="BLL3101 PROTEIN"/>
    <property type="match status" value="1"/>
</dbReference>
<evidence type="ECO:0000259" key="1">
    <source>
        <dbReference type="Pfam" id="PF06742"/>
    </source>
</evidence>
<dbReference type="STRING" id="1036779.SAMN04515666_102525"/>
<dbReference type="PIRSF" id="PIRSF009471">
    <property type="entry name" value="UCP009471"/>
    <property type="match status" value="1"/>
</dbReference>
<feature type="domain" description="DUF1214" evidence="1">
    <location>
        <begin position="71"/>
        <end position="168"/>
    </location>
</feature>
<dbReference type="Pfam" id="PF06742">
    <property type="entry name" value="DUF1214"/>
    <property type="match status" value="1"/>
</dbReference>
<reference evidence="3" key="1">
    <citation type="submission" date="2016-10" db="EMBL/GenBank/DDBJ databases">
        <authorList>
            <person name="Varghese N."/>
            <person name="Submissions S."/>
        </authorList>
    </citation>
    <scope>NUCLEOTIDE SEQUENCE [LARGE SCALE GENOMIC DNA]</scope>
    <source>
        <strain evidence="3">LMG 26383,CCUG 61248,R- 45681</strain>
    </source>
</reference>
<dbReference type="EMBL" id="FOAN01000002">
    <property type="protein sequence ID" value="SEK98143.1"/>
    <property type="molecule type" value="Genomic_DNA"/>
</dbReference>
<dbReference type="InterPro" id="IPR012038">
    <property type="entry name" value="UCP009471"/>
</dbReference>
<keyword evidence="3" id="KW-1185">Reference proteome</keyword>
<dbReference type="PANTHER" id="PTHR36509">
    <property type="entry name" value="BLL3101 PROTEIN"/>
    <property type="match status" value="1"/>
</dbReference>
<dbReference type="InterPro" id="IPR010621">
    <property type="entry name" value="DUF1214"/>
</dbReference>
<evidence type="ECO:0000313" key="3">
    <source>
        <dbReference type="Proteomes" id="UP000199664"/>
    </source>
</evidence>
<organism evidence="2 3">
    <name type="scientific">Bosea lupini</name>
    <dbReference type="NCBI Taxonomy" id="1036779"/>
    <lineage>
        <taxon>Bacteria</taxon>
        <taxon>Pseudomonadati</taxon>
        <taxon>Pseudomonadota</taxon>
        <taxon>Alphaproteobacteria</taxon>
        <taxon>Hyphomicrobiales</taxon>
        <taxon>Boseaceae</taxon>
        <taxon>Bosea</taxon>
    </lineage>
</organism>
<proteinExistence type="predicted"/>
<dbReference type="RefSeq" id="WP_091831626.1">
    <property type="nucleotide sequence ID" value="NZ_FOAN01000002.1"/>
</dbReference>
<gene>
    <name evidence="2" type="ORF">SAMN04515666_102525</name>
</gene>
<dbReference type="AlphaFoldDB" id="A0A1H7LGT4"/>
<sequence>MRVLPLAYVIALGAGLGLTSARYAVAERPWVGRAQVGAWTSWPNSGARDIDPYMRAYLARGVHLPLGAGEGLELIAGQDDAGQALDARCRYLVSGATPPARGWSLGVADPRGRPPQLPIERESFTDAEIVRGERGGMRIVLATTPETGNWLPLPAGGRFQLRLRLYDTPISSHAGELRPDTLPRITRIDCR</sequence>
<protein>
    <recommendedName>
        <fullName evidence="1">DUF1214 domain-containing protein</fullName>
    </recommendedName>
</protein>
<dbReference type="OrthoDB" id="7837485at2"/>
<dbReference type="SUPFAM" id="SSF160935">
    <property type="entry name" value="VPA0735-like"/>
    <property type="match status" value="1"/>
</dbReference>
<name>A0A1H7LGT4_9HYPH</name>
<dbReference type="InterPro" id="IPR037049">
    <property type="entry name" value="DUF1214_C_sf"/>
</dbReference>
<accession>A0A1H7LGT4</accession>
<dbReference type="Gene3D" id="2.60.120.600">
    <property type="entry name" value="Domain of unknown function DUF1214, C-terminal domain"/>
    <property type="match status" value="1"/>
</dbReference>
<evidence type="ECO:0000313" key="2">
    <source>
        <dbReference type="EMBL" id="SEK98143.1"/>
    </source>
</evidence>
<dbReference type="Proteomes" id="UP000199664">
    <property type="component" value="Unassembled WGS sequence"/>
</dbReference>